<gene>
    <name evidence="2" type="ORF">Esi_0158_0045</name>
</gene>
<keyword evidence="3" id="KW-1185">Reference proteome</keyword>
<evidence type="ECO:0000313" key="3">
    <source>
        <dbReference type="Proteomes" id="UP000002630"/>
    </source>
</evidence>
<feature type="domain" description="Heterogeneous nuclear ribonucleoprotein Q acidic" evidence="1">
    <location>
        <begin position="195"/>
        <end position="261"/>
    </location>
</feature>
<organism evidence="2 3">
    <name type="scientific">Ectocarpus siliculosus</name>
    <name type="common">Brown alga</name>
    <name type="synonym">Conferva siliculosa</name>
    <dbReference type="NCBI Taxonomy" id="2880"/>
    <lineage>
        <taxon>Eukaryota</taxon>
        <taxon>Sar</taxon>
        <taxon>Stramenopiles</taxon>
        <taxon>Ochrophyta</taxon>
        <taxon>PX clade</taxon>
        <taxon>Phaeophyceae</taxon>
        <taxon>Ectocarpales</taxon>
        <taxon>Ectocarpaceae</taxon>
        <taxon>Ectocarpus</taxon>
    </lineage>
</organism>
<dbReference type="STRING" id="2880.D8LG90"/>
<reference evidence="2 3" key="1">
    <citation type="journal article" date="2010" name="Nature">
        <title>The Ectocarpus genome and the independent evolution of multicellularity in brown algae.</title>
        <authorList>
            <person name="Cock J.M."/>
            <person name="Sterck L."/>
            <person name="Rouze P."/>
            <person name="Scornet D."/>
            <person name="Allen A.E."/>
            <person name="Amoutzias G."/>
            <person name="Anthouard V."/>
            <person name="Artiguenave F."/>
            <person name="Aury J.M."/>
            <person name="Badger J.H."/>
            <person name="Beszteri B."/>
            <person name="Billiau K."/>
            <person name="Bonnet E."/>
            <person name="Bothwell J.H."/>
            <person name="Bowler C."/>
            <person name="Boyen C."/>
            <person name="Brownlee C."/>
            <person name="Carrano C.J."/>
            <person name="Charrier B."/>
            <person name="Cho G.Y."/>
            <person name="Coelho S.M."/>
            <person name="Collen J."/>
            <person name="Corre E."/>
            <person name="Da Silva C."/>
            <person name="Delage L."/>
            <person name="Delaroque N."/>
            <person name="Dittami S.M."/>
            <person name="Doulbeau S."/>
            <person name="Elias M."/>
            <person name="Farnham G."/>
            <person name="Gachon C.M."/>
            <person name="Gschloessl B."/>
            <person name="Heesch S."/>
            <person name="Jabbari K."/>
            <person name="Jubin C."/>
            <person name="Kawai H."/>
            <person name="Kimura K."/>
            <person name="Kloareg B."/>
            <person name="Kupper F.C."/>
            <person name="Lang D."/>
            <person name="Le Bail A."/>
            <person name="Leblanc C."/>
            <person name="Lerouge P."/>
            <person name="Lohr M."/>
            <person name="Lopez P.J."/>
            <person name="Martens C."/>
            <person name="Maumus F."/>
            <person name="Michel G."/>
            <person name="Miranda-Saavedra D."/>
            <person name="Morales J."/>
            <person name="Moreau H."/>
            <person name="Motomura T."/>
            <person name="Nagasato C."/>
            <person name="Napoli C.A."/>
            <person name="Nelson D.R."/>
            <person name="Nyvall-Collen P."/>
            <person name="Peters A.F."/>
            <person name="Pommier C."/>
            <person name="Potin P."/>
            <person name="Poulain J."/>
            <person name="Quesneville H."/>
            <person name="Read B."/>
            <person name="Rensing S.A."/>
            <person name="Ritter A."/>
            <person name="Rousvoal S."/>
            <person name="Samanta M."/>
            <person name="Samson G."/>
            <person name="Schroeder D.C."/>
            <person name="Segurens B."/>
            <person name="Strittmatter M."/>
            <person name="Tonon T."/>
            <person name="Tregear J.W."/>
            <person name="Valentin K."/>
            <person name="von Dassow P."/>
            <person name="Yamagishi T."/>
            <person name="Van de Peer Y."/>
            <person name="Wincker P."/>
        </authorList>
    </citation>
    <scope>NUCLEOTIDE SEQUENCE [LARGE SCALE GENOMIC DNA]</scope>
    <source>
        <strain evidence="3">Ec32 / CCAP1310/4</strain>
    </source>
</reference>
<feature type="domain" description="Heterogeneous nuclear ribonucleoprotein Q acidic" evidence="1">
    <location>
        <begin position="83"/>
        <end position="150"/>
    </location>
</feature>
<dbReference type="EMBL" id="FN649737">
    <property type="protein sequence ID" value="CBN78989.1"/>
    <property type="molecule type" value="Genomic_DNA"/>
</dbReference>
<accession>D8LG90</accession>
<dbReference type="eggNOG" id="ENOG502SEQG">
    <property type="taxonomic scope" value="Eukaryota"/>
</dbReference>
<evidence type="ECO:0000259" key="1">
    <source>
        <dbReference type="Pfam" id="PF18360"/>
    </source>
</evidence>
<name>D8LG90_ECTSI</name>
<proteinExistence type="predicted"/>
<dbReference type="CDD" id="cd21039">
    <property type="entry name" value="NURR"/>
    <property type="match status" value="4"/>
</dbReference>
<dbReference type="InterPro" id="IPR041337">
    <property type="entry name" value="hnRNP_Q_AcD"/>
</dbReference>
<dbReference type="Pfam" id="PF18360">
    <property type="entry name" value="hnRNP_Q_AcD"/>
    <property type="match status" value="3"/>
</dbReference>
<feature type="domain" description="Heterogeneous nuclear ribonucleoprotein Q acidic" evidence="1">
    <location>
        <begin position="322"/>
        <end position="389"/>
    </location>
</feature>
<dbReference type="OrthoDB" id="127097at2759"/>
<protein>
    <recommendedName>
        <fullName evidence="1">Heterogeneous nuclear ribonucleoprotein Q acidic domain-containing protein</fullName>
    </recommendedName>
</protein>
<dbReference type="EMBL" id="FN648129">
    <property type="protein sequence ID" value="CBN78989.1"/>
    <property type="molecule type" value="Genomic_DNA"/>
</dbReference>
<dbReference type="AlphaFoldDB" id="D8LG90"/>
<evidence type="ECO:0000313" key="2">
    <source>
        <dbReference type="EMBL" id="CBN78989.1"/>
    </source>
</evidence>
<dbReference type="Proteomes" id="UP000002630">
    <property type="component" value="Linkage Group LG12"/>
</dbReference>
<dbReference type="InParanoid" id="D8LG90"/>
<sequence length="401" mass="44284">MRQDTRLVNFLGEVDEAQALAALNEYHAAVSETSVNIRNKPAYLMGILRKYKQGQRAPLGNGTAGGMVTTPNAMGRMGAGTDGLSPSIASRLEKLYESGFIQKADVDQRCMVFFRDLTEKEAEAAMDEFGQSDITSIRNKSAFLMSILRRHHQDFYGGMYGHAPPMPLFNAYGQPMATFIPPHMPMYQAGTTEMLPASIQLRLDQLAATGFCHAGEIDDRCRKFLREVPEHIALQAIEEFMSTERKNIRKVSAYLMGVIRKHADNYRGFVAVGTSGGPPAGLPSPYEAGLKRIREYNDFWAKQQQPRPQGGSALLERIAGAPAKVQAGITDLIEKGIAMEWDIDVRVTNAFLGLTEEQGVEAIEEFASCDMTRIRNKSAYLMGLLKRYKSGAPPPPGLAQR</sequence>